<keyword evidence="2" id="KW-0732">Signal</keyword>
<dbReference type="EMBL" id="CDHN01000001">
    <property type="protein sequence ID" value="CEJ81050.1"/>
    <property type="molecule type" value="Genomic_DNA"/>
</dbReference>
<dbReference type="InterPro" id="IPR024079">
    <property type="entry name" value="MetalloPept_cat_dom_sf"/>
</dbReference>
<organism evidence="3 4">
    <name type="scientific">[Torrubiella] hemipterigena</name>
    <dbReference type="NCBI Taxonomy" id="1531966"/>
    <lineage>
        <taxon>Eukaryota</taxon>
        <taxon>Fungi</taxon>
        <taxon>Dikarya</taxon>
        <taxon>Ascomycota</taxon>
        <taxon>Pezizomycotina</taxon>
        <taxon>Sordariomycetes</taxon>
        <taxon>Hypocreomycetidae</taxon>
        <taxon>Hypocreales</taxon>
        <taxon>Clavicipitaceae</taxon>
        <taxon>Clavicipitaceae incertae sedis</taxon>
        <taxon>'Torrubiella' clade</taxon>
    </lineage>
</organism>
<dbReference type="HOGENOM" id="CLU_1435371_0_0_1"/>
<comment type="similarity">
    <text evidence="1">Belongs to the peptidase M43B family.</text>
</comment>
<proteinExistence type="inferred from homology"/>
<dbReference type="STRING" id="1531966.A0A0A1T4M8"/>
<name>A0A0A1T4M8_9HYPO</name>
<evidence type="ECO:0000256" key="2">
    <source>
        <dbReference type="SAM" id="SignalP"/>
    </source>
</evidence>
<dbReference type="SUPFAM" id="SSF55486">
    <property type="entry name" value="Metalloproteases ('zincins'), catalytic domain"/>
    <property type="match status" value="1"/>
</dbReference>
<dbReference type="GO" id="GO:0008237">
    <property type="term" value="F:metallopeptidase activity"/>
    <property type="evidence" value="ECO:0007669"/>
    <property type="project" value="InterPro"/>
</dbReference>
<evidence type="ECO:0008006" key="5">
    <source>
        <dbReference type="Google" id="ProtNLM"/>
    </source>
</evidence>
<dbReference type="AlphaFoldDB" id="A0A0A1T4M8"/>
<dbReference type="PANTHER" id="PTHR47466">
    <property type="match status" value="1"/>
</dbReference>
<gene>
    <name evidence="3" type="ORF">VHEMI01202</name>
</gene>
<dbReference type="PANTHER" id="PTHR47466:SF1">
    <property type="entry name" value="METALLOPROTEASE MEP1 (AFU_ORTHOLOGUE AFUA_1G07730)-RELATED"/>
    <property type="match status" value="1"/>
</dbReference>
<reference evidence="3 4" key="1">
    <citation type="journal article" date="2015" name="Genome Announc.">
        <title>Draft Genome Sequence and Gene Annotation of the Entomopathogenic Fungus Verticillium hemipterigenum.</title>
        <authorList>
            <person name="Horn F."/>
            <person name="Habel A."/>
            <person name="Scharf D.H."/>
            <person name="Dworschak J."/>
            <person name="Brakhage A.A."/>
            <person name="Guthke R."/>
            <person name="Hertweck C."/>
            <person name="Linde J."/>
        </authorList>
    </citation>
    <scope>NUCLEOTIDE SEQUENCE [LARGE SCALE GENOMIC DNA]</scope>
</reference>
<dbReference type="Gene3D" id="3.40.390.10">
    <property type="entry name" value="Collagenase (Catalytic Domain)"/>
    <property type="match status" value="1"/>
</dbReference>
<dbReference type="OrthoDB" id="536211at2759"/>
<protein>
    <recommendedName>
        <fullName evidence="5">Peptidase M43 pregnancy-associated plasma-A domain-containing protein</fullName>
    </recommendedName>
</protein>
<dbReference type="Proteomes" id="UP000039046">
    <property type="component" value="Unassembled WGS sequence"/>
</dbReference>
<sequence length="189" mass="21188">MLLNKLLVVFAATAAALIPIEGGKPCGTELTDEDRQMSAWLSILPPVTSQENIVIDTYMHIIAESNSTEGGYVPKEEMEIQFKNLVKDYEKTGFTFALKDITWTVNEEWSNLNERSFTPQVKALRKGSYKTLNLFYVKFIKGAGGFCGYPKRNPSQNEILHNVCFNRLFILPNGRPGSLGKTTTHEVGH</sequence>
<evidence type="ECO:0000256" key="1">
    <source>
        <dbReference type="ARBA" id="ARBA00008721"/>
    </source>
</evidence>
<accession>A0A0A1T4M8</accession>
<feature type="signal peptide" evidence="2">
    <location>
        <begin position="1"/>
        <end position="22"/>
    </location>
</feature>
<evidence type="ECO:0000313" key="3">
    <source>
        <dbReference type="EMBL" id="CEJ81050.1"/>
    </source>
</evidence>
<keyword evidence="4" id="KW-1185">Reference proteome</keyword>
<feature type="chain" id="PRO_5001979259" description="Peptidase M43 pregnancy-associated plasma-A domain-containing protein" evidence="2">
    <location>
        <begin position="23"/>
        <end position="189"/>
    </location>
</feature>
<evidence type="ECO:0000313" key="4">
    <source>
        <dbReference type="Proteomes" id="UP000039046"/>
    </source>
</evidence>